<evidence type="ECO:0000313" key="2">
    <source>
        <dbReference type="Proteomes" id="UP001319200"/>
    </source>
</evidence>
<dbReference type="RefSeq" id="WP_254167043.1">
    <property type="nucleotide sequence ID" value="NZ_JAHESF010000023.1"/>
</dbReference>
<evidence type="ECO:0000313" key="1">
    <source>
        <dbReference type="EMBL" id="MBT1699250.1"/>
    </source>
</evidence>
<reference evidence="1 2" key="1">
    <citation type="submission" date="2021-05" db="EMBL/GenBank/DDBJ databases">
        <title>A Polyphasic approach of four new species of the genus Ohtaekwangia: Ohtaekwangia histidinii sp. nov., Ohtaekwangia cretensis sp. nov., Ohtaekwangia indiensis sp. nov., Ohtaekwangia reichenbachii sp. nov. from diverse environment.</title>
        <authorList>
            <person name="Octaviana S."/>
        </authorList>
    </citation>
    <scope>NUCLEOTIDE SEQUENCE [LARGE SCALE GENOMIC DNA]</scope>
    <source>
        <strain evidence="1 2">PWU4</strain>
    </source>
</reference>
<accession>A0AAP2GQS0</accession>
<name>A0AAP2GQS0_9BACT</name>
<comment type="caution">
    <text evidence="1">The sequence shown here is derived from an EMBL/GenBank/DDBJ whole genome shotgun (WGS) entry which is preliminary data.</text>
</comment>
<keyword evidence="2" id="KW-1185">Reference proteome</keyword>
<organism evidence="1 2">
    <name type="scientific">Chryseosolibacter histidini</name>
    <dbReference type="NCBI Taxonomy" id="2782349"/>
    <lineage>
        <taxon>Bacteria</taxon>
        <taxon>Pseudomonadati</taxon>
        <taxon>Bacteroidota</taxon>
        <taxon>Cytophagia</taxon>
        <taxon>Cytophagales</taxon>
        <taxon>Chryseotaleaceae</taxon>
        <taxon>Chryseosolibacter</taxon>
    </lineage>
</organism>
<dbReference type="EMBL" id="JAHESF010000023">
    <property type="protein sequence ID" value="MBT1699250.1"/>
    <property type="molecule type" value="Genomic_DNA"/>
</dbReference>
<dbReference type="Proteomes" id="UP001319200">
    <property type="component" value="Unassembled WGS sequence"/>
</dbReference>
<protein>
    <submittedName>
        <fullName evidence="1">Uncharacterized protein</fullName>
    </submittedName>
</protein>
<dbReference type="AlphaFoldDB" id="A0AAP2GQS0"/>
<sequence>MRIRQINKLLAGLLVLICFECSKKGDEVNSSGEIKVDEFQFKEGGTLTDWQCINAAEDKVCIPNKWKTSASKDFHFFAHLKSQESKNSFFVVVRYDTGDVKIDLTTYLQEVVKQIKADTNEISNEGNFRYLTFEKSSPCYYGEFITEINGEKYYTYSMYTIRFGYLYDFTLKTQGVDKDNSYKDFQNVLFNYQVGNQYLFKKEDPVVSVKLIDPNSFL</sequence>
<gene>
    <name evidence="1" type="ORF">KK083_20300</name>
</gene>
<proteinExistence type="predicted"/>